<keyword evidence="2" id="KW-0732">Signal</keyword>
<feature type="signal peptide" evidence="2">
    <location>
        <begin position="1"/>
        <end position="28"/>
    </location>
</feature>
<feature type="chain" id="PRO_5008051770" evidence="2">
    <location>
        <begin position="29"/>
        <end position="222"/>
    </location>
</feature>
<accession>A0A176VD38</accession>
<name>A0A176VD38_MARPO</name>
<protein>
    <submittedName>
        <fullName evidence="3">Uncharacterized protein</fullName>
    </submittedName>
</protein>
<evidence type="ECO:0000256" key="2">
    <source>
        <dbReference type="SAM" id="SignalP"/>
    </source>
</evidence>
<evidence type="ECO:0000313" key="4">
    <source>
        <dbReference type="Proteomes" id="UP000077202"/>
    </source>
</evidence>
<proteinExistence type="predicted"/>
<keyword evidence="4" id="KW-1185">Reference proteome</keyword>
<dbReference type="EMBL" id="LVLJ01004060">
    <property type="protein sequence ID" value="OAE18443.1"/>
    <property type="molecule type" value="Genomic_DNA"/>
</dbReference>
<sequence>MIVSEVATGSRSVSFLFAFVVLKQMVIGLEPCAHMTAQRQRWRQPMVDEGPPSPTCYPPWTGLEHGVWLLAANRVPVVFVKKMKGERFQTAAIFEKSETWDGGWGGTLAFGPWSDDDDDGLSVDFDLYGHSAERMEHKSVYLWQLLYHIEADLQVQDVADRDGSSKRERPVAQRRGYSEKRGTSVVVCSCANPLSAFRNTVDSPHHWSDEEIEHRNRSHLGC</sequence>
<organism evidence="3 4">
    <name type="scientific">Marchantia polymorpha subsp. ruderalis</name>
    <dbReference type="NCBI Taxonomy" id="1480154"/>
    <lineage>
        <taxon>Eukaryota</taxon>
        <taxon>Viridiplantae</taxon>
        <taxon>Streptophyta</taxon>
        <taxon>Embryophyta</taxon>
        <taxon>Marchantiophyta</taxon>
        <taxon>Marchantiopsida</taxon>
        <taxon>Marchantiidae</taxon>
        <taxon>Marchantiales</taxon>
        <taxon>Marchantiaceae</taxon>
        <taxon>Marchantia</taxon>
    </lineage>
</organism>
<feature type="region of interest" description="Disordered" evidence="1">
    <location>
        <begin position="158"/>
        <end position="178"/>
    </location>
</feature>
<gene>
    <name evidence="3" type="ORF">AXG93_2376s1020</name>
</gene>
<evidence type="ECO:0000313" key="3">
    <source>
        <dbReference type="EMBL" id="OAE18443.1"/>
    </source>
</evidence>
<dbReference type="AlphaFoldDB" id="A0A176VD38"/>
<dbReference type="Proteomes" id="UP000077202">
    <property type="component" value="Unassembled WGS sequence"/>
</dbReference>
<evidence type="ECO:0000256" key="1">
    <source>
        <dbReference type="SAM" id="MobiDB-lite"/>
    </source>
</evidence>
<comment type="caution">
    <text evidence="3">The sequence shown here is derived from an EMBL/GenBank/DDBJ whole genome shotgun (WGS) entry which is preliminary data.</text>
</comment>
<reference evidence="3" key="1">
    <citation type="submission" date="2016-03" db="EMBL/GenBank/DDBJ databases">
        <title>Mechanisms controlling the formation of the plant cell surface in tip-growing cells are functionally conserved among land plants.</title>
        <authorList>
            <person name="Honkanen S."/>
            <person name="Jones V.A."/>
            <person name="Morieri G."/>
            <person name="Champion C."/>
            <person name="Hetherington A.J."/>
            <person name="Kelly S."/>
            <person name="Saint-Marcoux D."/>
            <person name="Proust H."/>
            <person name="Prescott H."/>
            <person name="Dolan L."/>
        </authorList>
    </citation>
    <scope>NUCLEOTIDE SEQUENCE [LARGE SCALE GENOMIC DNA]</scope>
    <source>
        <tissue evidence="3">Whole gametophyte</tissue>
    </source>
</reference>